<dbReference type="InterPro" id="IPR002508">
    <property type="entry name" value="MurNAc-LAA_cat"/>
</dbReference>
<evidence type="ECO:0000313" key="4">
    <source>
        <dbReference type="Proteomes" id="UP001165492"/>
    </source>
</evidence>
<dbReference type="Pfam" id="PF01520">
    <property type="entry name" value="Amidase_3"/>
    <property type="match status" value="1"/>
</dbReference>
<dbReference type="Proteomes" id="UP001165492">
    <property type="component" value="Unassembled WGS sequence"/>
</dbReference>
<comment type="caution">
    <text evidence="3">The sequence shown here is derived from an EMBL/GenBank/DDBJ whole genome shotgun (WGS) entry which is preliminary data.</text>
</comment>
<dbReference type="PANTHER" id="PTHR30404:SF0">
    <property type="entry name" value="N-ACETYLMURAMOYL-L-ALANINE AMIDASE AMIC"/>
    <property type="match status" value="1"/>
</dbReference>
<name>A0ABS8HYM5_9FIRM</name>
<accession>A0ABS8HYM5</accession>
<dbReference type="PANTHER" id="PTHR30404">
    <property type="entry name" value="N-ACETYLMURAMOYL-L-ALANINE AMIDASE"/>
    <property type="match status" value="1"/>
</dbReference>
<dbReference type="EMBL" id="JAJHJB010000055">
    <property type="protein sequence ID" value="MCC5468260.1"/>
    <property type="molecule type" value="Genomic_DNA"/>
</dbReference>
<proteinExistence type="predicted"/>
<gene>
    <name evidence="3" type="ORF">LMF89_23260</name>
</gene>
<feature type="domain" description="MurNAc-LAA" evidence="2">
    <location>
        <begin position="59"/>
        <end position="169"/>
    </location>
</feature>
<evidence type="ECO:0000256" key="1">
    <source>
        <dbReference type="ARBA" id="ARBA00022801"/>
    </source>
</evidence>
<dbReference type="SUPFAM" id="SSF53187">
    <property type="entry name" value="Zn-dependent exopeptidases"/>
    <property type="match status" value="1"/>
</dbReference>
<dbReference type="CDD" id="cd02696">
    <property type="entry name" value="MurNAc-LAA"/>
    <property type="match status" value="1"/>
</dbReference>
<keyword evidence="4" id="KW-1185">Reference proteome</keyword>
<dbReference type="SMART" id="SM00646">
    <property type="entry name" value="Ami_3"/>
    <property type="match status" value="1"/>
</dbReference>
<dbReference type="Gene3D" id="3.40.630.40">
    <property type="entry name" value="Zn-dependent exopeptidases"/>
    <property type="match status" value="1"/>
</dbReference>
<organism evidence="3 4">
    <name type="scientific">Pelosinus baikalensis</name>
    <dbReference type="NCBI Taxonomy" id="2892015"/>
    <lineage>
        <taxon>Bacteria</taxon>
        <taxon>Bacillati</taxon>
        <taxon>Bacillota</taxon>
        <taxon>Negativicutes</taxon>
        <taxon>Selenomonadales</taxon>
        <taxon>Sporomusaceae</taxon>
        <taxon>Pelosinus</taxon>
    </lineage>
</organism>
<reference evidence="3" key="1">
    <citation type="submission" date="2021-11" db="EMBL/GenBank/DDBJ databases">
        <title>Description of a new species Pelosinus isolated from the bottom sediments of Lake Baikal.</title>
        <authorList>
            <person name="Zakharyuk A."/>
        </authorList>
    </citation>
    <scope>NUCLEOTIDE SEQUENCE</scope>
    <source>
        <strain evidence="3">Bkl1</strain>
    </source>
</reference>
<sequence>MKITINGGHYPGHDSGAVGRRGLQEADINLDIMAKVANFLRAVSYDVLEVQVNALRHIIDASKEFGSDLFISIHCNGSYDAEAQGTETFCYTLGGESEKLAACIQNQIIDHLGTVDRGVKTGNFYVLRMSECPAVLVETAFITNESDEALLADEVKRDEFAAAIARGVTDYLSA</sequence>
<evidence type="ECO:0000313" key="3">
    <source>
        <dbReference type="EMBL" id="MCC5468260.1"/>
    </source>
</evidence>
<protein>
    <submittedName>
        <fullName evidence="3">N-acetylmuramoyl-L-alanine amidase</fullName>
    </submittedName>
</protein>
<keyword evidence="1" id="KW-0378">Hydrolase</keyword>
<dbReference type="InterPro" id="IPR050695">
    <property type="entry name" value="N-acetylmuramoyl_amidase_3"/>
</dbReference>
<dbReference type="RefSeq" id="WP_229537125.1">
    <property type="nucleotide sequence ID" value="NZ_JAJHJB010000055.1"/>
</dbReference>
<evidence type="ECO:0000259" key="2">
    <source>
        <dbReference type="SMART" id="SM00646"/>
    </source>
</evidence>